<keyword evidence="4" id="KW-0309">Germination</keyword>
<dbReference type="PANTHER" id="PTHR34975:SF2">
    <property type="entry name" value="SPORE GERMINATION PROTEIN A2"/>
    <property type="match status" value="1"/>
</dbReference>
<name>A0ABV8UTN2_9BACL</name>
<comment type="caution">
    <text evidence="9">The sequence shown here is derived from an EMBL/GenBank/DDBJ whole genome shotgun (WGS) entry which is preliminary data.</text>
</comment>
<protein>
    <submittedName>
        <fullName evidence="9">GerAB/ArcD/ProY family transporter</fullName>
    </submittedName>
</protein>
<dbReference type="Pfam" id="PF03845">
    <property type="entry name" value="Spore_permease"/>
    <property type="match status" value="1"/>
</dbReference>
<evidence type="ECO:0000256" key="8">
    <source>
        <dbReference type="SAM" id="Phobius"/>
    </source>
</evidence>
<feature type="transmembrane region" description="Helical" evidence="8">
    <location>
        <begin position="136"/>
        <end position="155"/>
    </location>
</feature>
<dbReference type="InterPro" id="IPR004761">
    <property type="entry name" value="Spore_GerAB"/>
</dbReference>
<feature type="transmembrane region" description="Helical" evidence="8">
    <location>
        <begin position="291"/>
        <end position="307"/>
    </location>
</feature>
<keyword evidence="5 8" id="KW-0812">Transmembrane</keyword>
<evidence type="ECO:0000313" key="9">
    <source>
        <dbReference type="EMBL" id="MFC4354668.1"/>
    </source>
</evidence>
<sequence>MNAQIETKWNITKVQLFMFLFVLQSGTTFINLQYRVVNAGNQHGWLIFLGVTAIHLLILIAYIKIEKWFKPNRFEVAIFKLYWLFLLFVFLSKVVFVSQLWVFQETPSWVILLMIGIVFVYALTAQAAVPLNLPILLAPFFVILIGTLFLSWKELNWLNLLPLSGLTGKETFDAGFQSLSAFNGMEALLFLQPFLNQTNKIRVREVVIFKVIFGLFLTMTIVFTLLLFSLQEIKVVPFALMYLLKSQEVTFIERLDLIFMCLWISWSIVSIILYGFLIFRTTSVKIPTIRGLSLKIIPIFILASFFLNRFDITELHNGMLFLSLVFTVVFPAFICLREKVMKRA</sequence>
<feature type="transmembrane region" description="Helical" evidence="8">
    <location>
        <begin position="207"/>
        <end position="230"/>
    </location>
</feature>
<comment type="subcellular location">
    <subcellularLocation>
        <location evidence="1">Membrane</location>
        <topology evidence="1">Multi-pass membrane protein</topology>
    </subcellularLocation>
</comment>
<feature type="transmembrane region" description="Helical" evidence="8">
    <location>
        <begin position="83"/>
        <end position="103"/>
    </location>
</feature>
<keyword evidence="3" id="KW-0813">Transport</keyword>
<keyword evidence="10" id="KW-1185">Reference proteome</keyword>
<evidence type="ECO:0000256" key="6">
    <source>
        <dbReference type="ARBA" id="ARBA00022989"/>
    </source>
</evidence>
<organism evidence="9 10">
    <name type="scientific">Chryseomicrobium palamuruense</name>
    <dbReference type="NCBI Taxonomy" id="682973"/>
    <lineage>
        <taxon>Bacteria</taxon>
        <taxon>Bacillati</taxon>
        <taxon>Bacillota</taxon>
        <taxon>Bacilli</taxon>
        <taxon>Bacillales</taxon>
        <taxon>Caryophanaceae</taxon>
        <taxon>Chryseomicrobium</taxon>
    </lineage>
</organism>
<feature type="transmembrane region" description="Helical" evidence="8">
    <location>
        <begin position="319"/>
        <end position="336"/>
    </location>
</feature>
<evidence type="ECO:0000256" key="1">
    <source>
        <dbReference type="ARBA" id="ARBA00004141"/>
    </source>
</evidence>
<feature type="transmembrane region" description="Helical" evidence="8">
    <location>
        <begin position="257"/>
        <end position="279"/>
    </location>
</feature>
<evidence type="ECO:0000256" key="4">
    <source>
        <dbReference type="ARBA" id="ARBA00022544"/>
    </source>
</evidence>
<reference evidence="10" key="1">
    <citation type="journal article" date="2019" name="Int. J. Syst. Evol. Microbiol.">
        <title>The Global Catalogue of Microorganisms (GCM) 10K type strain sequencing project: providing services to taxonomists for standard genome sequencing and annotation.</title>
        <authorList>
            <consortium name="The Broad Institute Genomics Platform"/>
            <consortium name="The Broad Institute Genome Sequencing Center for Infectious Disease"/>
            <person name="Wu L."/>
            <person name="Ma J."/>
        </authorList>
    </citation>
    <scope>NUCLEOTIDE SEQUENCE [LARGE SCALE GENOMIC DNA]</scope>
    <source>
        <strain evidence="10">CCUG 50353</strain>
    </source>
</reference>
<evidence type="ECO:0000256" key="3">
    <source>
        <dbReference type="ARBA" id="ARBA00022448"/>
    </source>
</evidence>
<feature type="transmembrane region" description="Helical" evidence="8">
    <location>
        <begin position="12"/>
        <end position="32"/>
    </location>
</feature>
<evidence type="ECO:0000256" key="2">
    <source>
        <dbReference type="ARBA" id="ARBA00007998"/>
    </source>
</evidence>
<dbReference type="PANTHER" id="PTHR34975">
    <property type="entry name" value="SPORE GERMINATION PROTEIN A2"/>
    <property type="match status" value="1"/>
</dbReference>
<feature type="transmembrane region" description="Helical" evidence="8">
    <location>
        <begin position="44"/>
        <end position="63"/>
    </location>
</feature>
<dbReference type="EMBL" id="JBHSEF010000011">
    <property type="protein sequence ID" value="MFC4354668.1"/>
    <property type="molecule type" value="Genomic_DNA"/>
</dbReference>
<accession>A0ABV8UTN2</accession>
<keyword evidence="6 8" id="KW-1133">Transmembrane helix</keyword>
<proteinExistence type="inferred from homology"/>
<feature type="transmembrane region" description="Helical" evidence="8">
    <location>
        <begin position="109"/>
        <end position="129"/>
    </location>
</feature>
<dbReference type="RefSeq" id="WP_378140937.1">
    <property type="nucleotide sequence ID" value="NZ_JBHSEF010000011.1"/>
</dbReference>
<evidence type="ECO:0000313" key="10">
    <source>
        <dbReference type="Proteomes" id="UP001595733"/>
    </source>
</evidence>
<keyword evidence="7 8" id="KW-0472">Membrane</keyword>
<comment type="similarity">
    <text evidence="2">Belongs to the amino acid-polyamine-organocation (APC) superfamily. Spore germination protein (SGP) (TC 2.A.3.9) family.</text>
</comment>
<gene>
    <name evidence="9" type="ORF">ACFO0S_06175</name>
</gene>
<evidence type="ECO:0000256" key="5">
    <source>
        <dbReference type="ARBA" id="ARBA00022692"/>
    </source>
</evidence>
<evidence type="ECO:0000256" key="7">
    <source>
        <dbReference type="ARBA" id="ARBA00023136"/>
    </source>
</evidence>
<dbReference type="Proteomes" id="UP001595733">
    <property type="component" value="Unassembled WGS sequence"/>
</dbReference>